<dbReference type="SUPFAM" id="SSF52266">
    <property type="entry name" value="SGNH hydrolase"/>
    <property type="match status" value="1"/>
</dbReference>
<keyword evidence="2" id="KW-1185">Reference proteome</keyword>
<gene>
    <name evidence="1" type="ORF">FDP41_003594</name>
</gene>
<dbReference type="CDD" id="cd01831">
    <property type="entry name" value="Endoglucanase_E_like"/>
    <property type="match status" value="1"/>
</dbReference>
<dbReference type="GeneID" id="68110812"/>
<dbReference type="OMA" id="KPPCAYT"/>
<protein>
    <submittedName>
        <fullName evidence="1">Uncharacterized protein</fullName>
    </submittedName>
</protein>
<dbReference type="RefSeq" id="XP_044562315.1">
    <property type="nucleotide sequence ID" value="XM_044706915.1"/>
</dbReference>
<dbReference type="VEuPathDB" id="AmoebaDB:FDP41_003594"/>
<proteinExistence type="predicted"/>
<dbReference type="InterPro" id="IPR052762">
    <property type="entry name" value="PCW_deacetylase/CE"/>
</dbReference>
<dbReference type="InterPro" id="IPR037461">
    <property type="entry name" value="CtCE2-like_dom"/>
</dbReference>
<dbReference type="EMBL" id="VFQX01000034">
    <property type="protein sequence ID" value="KAF0977602.1"/>
    <property type="molecule type" value="Genomic_DNA"/>
</dbReference>
<reference evidence="1 2" key="1">
    <citation type="journal article" date="2019" name="Sci. Rep.">
        <title>Nanopore sequencing improves the draft genome of the human pathogenic amoeba Naegleria fowleri.</title>
        <authorList>
            <person name="Liechti N."/>
            <person name="Schurch N."/>
            <person name="Bruggmann R."/>
            <person name="Wittwer M."/>
        </authorList>
    </citation>
    <scope>NUCLEOTIDE SEQUENCE [LARGE SCALE GENOMIC DNA]</scope>
    <source>
        <strain evidence="1 2">ATCC 30894</strain>
    </source>
</reference>
<dbReference type="Proteomes" id="UP000444721">
    <property type="component" value="Unassembled WGS sequence"/>
</dbReference>
<dbReference type="OrthoDB" id="30833at2759"/>
<accession>A0A6A5BSD4</accession>
<comment type="caution">
    <text evidence="1">The sequence shown here is derived from an EMBL/GenBank/DDBJ whole genome shotgun (WGS) entry which is preliminary data.</text>
</comment>
<dbReference type="AlphaFoldDB" id="A0A6A5BSD4"/>
<dbReference type="GO" id="GO:0052689">
    <property type="term" value="F:carboxylic ester hydrolase activity"/>
    <property type="evidence" value="ECO:0007669"/>
    <property type="project" value="InterPro"/>
</dbReference>
<organism evidence="1 2">
    <name type="scientific">Naegleria fowleri</name>
    <name type="common">Brain eating amoeba</name>
    <dbReference type="NCBI Taxonomy" id="5763"/>
    <lineage>
        <taxon>Eukaryota</taxon>
        <taxon>Discoba</taxon>
        <taxon>Heterolobosea</taxon>
        <taxon>Tetramitia</taxon>
        <taxon>Eutetramitia</taxon>
        <taxon>Vahlkampfiidae</taxon>
        <taxon>Naegleria</taxon>
    </lineage>
</organism>
<name>A0A6A5BSD4_NAEFO</name>
<sequence length="463" mass="52017">MKSSSINGIYENQRVMMKLVVLCFCLIMMMNHIIIPIIHGETLLSEPGERTCHENLNDRCGDLFIPAVMIDPTTRASSQSSSISFRNGRYLRKSNDSGIEFDWSGIIISTQIVYTENSSLHSSNAVLKTLIHLKDLGNLYNIYLWRAVDSNNSQKQFLQELTLVTNHDSNSVGYAVEFSWARVARLTTYTLEIEIEKRTEAMLGVATFYGFSFVKCDMFSVEPAIMKNTQATPLRGGSNSNTLKIEFIGDSITCAYGNLGKPPCAYTPNTQDVHESFVEKTARYLGASEIHVECWSGKGVVRNYGDKNTTSKDPFPVYYPRTLANNPNVSWDFKTSNFIPDIVVITLGSNDFSTPPRPSYEEFSTGYQHFIDFIMSKYLPLKGPSFKLVLVSVVVTENYGEFIQKVAQSQPTYGKTVYFASLEDVWRNFQTNDWGCNGHPSVSGDEKMAKALSSFISKYVIGQ</sequence>
<dbReference type="Gene3D" id="3.40.50.1110">
    <property type="entry name" value="SGNH hydrolase"/>
    <property type="match status" value="1"/>
</dbReference>
<evidence type="ECO:0000313" key="1">
    <source>
        <dbReference type="EMBL" id="KAF0977602.1"/>
    </source>
</evidence>
<dbReference type="PANTHER" id="PTHR37834">
    <property type="entry name" value="GDSL-LIKE LIPASE/ACYLHYDROLASE DOMAIN PROTEIN (AFU_ORTHOLOGUE AFUA_2G00620)"/>
    <property type="match status" value="1"/>
</dbReference>
<dbReference type="VEuPathDB" id="AmoebaDB:NfTy_070260"/>
<dbReference type="VEuPathDB" id="AmoebaDB:NF0118080"/>
<evidence type="ECO:0000313" key="2">
    <source>
        <dbReference type="Proteomes" id="UP000444721"/>
    </source>
</evidence>
<dbReference type="InterPro" id="IPR036514">
    <property type="entry name" value="SGNH_hydro_sf"/>
</dbReference>
<dbReference type="PANTHER" id="PTHR37834:SF2">
    <property type="entry name" value="ESTERASE, SGNH HYDROLASE-TYPE"/>
    <property type="match status" value="1"/>
</dbReference>
<dbReference type="Pfam" id="PF00657">
    <property type="entry name" value="Lipase_GDSL"/>
    <property type="match status" value="1"/>
</dbReference>
<dbReference type="InterPro" id="IPR001087">
    <property type="entry name" value="GDSL"/>
</dbReference>